<dbReference type="Proteomes" id="UP000594042">
    <property type="component" value="Chromosome"/>
</dbReference>
<keyword evidence="3" id="KW-1185">Reference proteome</keyword>
<accession>A0A7G1HW01</accession>
<dbReference type="Gene3D" id="3.60.120.10">
    <property type="entry name" value="Anthranilate synthase"/>
    <property type="match status" value="1"/>
</dbReference>
<reference evidence="3" key="1">
    <citation type="submission" date="2020-07" db="EMBL/GenBank/DDBJ databases">
        <title>Complete genome sequencing of Coprobacter sp. strain 2CBH44.</title>
        <authorList>
            <person name="Sakamoto M."/>
            <person name="Murakami T."/>
            <person name="Mori H."/>
        </authorList>
    </citation>
    <scope>NUCLEOTIDE SEQUENCE [LARGE SCALE GENOMIC DNA]</scope>
    <source>
        <strain evidence="3">2CBH44</strain>
    </source>
</reference>
<dbReference type="EMBL" id="AP023322">
    <property type="protein sequence ID" value="BCI63213.1"/>
    <property type="molecule type" value="Genomic_DNA"/>
</dbReference>
<dbReference type="PANTHER" id="PTHR42839">
    <property type="entry name" value="ISOCHORISMATE SYNTHASE ENTC"/>
    <property type="match status" value="1"/>
</dbReference>
<sequence>MSEQHVTNIELSRAIMLCLKKGIPFYAYRLPDDIELYFGAQGDSEVRSFRNFSDITSSPGFIFSPFDIQSDTLAYYLRGDIRLADKDGWNRLHALPNMEYNVKIGEYVDIPYSIYSEQVMKMVDYFRSGRLKKAVLSRPITVACNVNVAEIFLQMTTLYPSAFVSLIFIPGKELWLGASPETLLSNRNGMVETMSLAGTKCSDDRSSWGDKEQDEQQIVTDSIKVILSRLSGGQPDISGTFTRNAGKVSHLCTLFRCHISSKNMDALLQELHPTPAVGGFPKKDAIQLIRETETYDRRYYAGYLGPVLDKNNFDLFVNLRCMEIFSNCVHVYVGGGITKFSQPQLEWTETEIKSRTMLDLIK</sequence>
<dbReference type="Pfam" id="PF00425">
    <property type="entry name" value="Chorismate_bind"/>
    <property type="match status" value="1"/>
</dbReference>
<dbReference type="SUPFAM" id="SSF56322">
    <property type="entry name" value="ADC synthase"/>
    <property type="match status" value="1"/>
</dbReference>
<dbReference type="RefSeq" id="WP_021932059.1">
    <property type="nucleotide sequence ID" value="NZ_AP023322.1"/>
</dbReference>
<gene>
    <name evidence="2" type="primary">menF</name>
    <name evidence="2" type="ORF">Cop2CBH44_15660</name>
</gene>
<dbReference type="PANTHER" id="PTHR42839:SF2">
    <property type="entry name" value="ISOCHORISMATE SYNTHASE ENTC"/>
    <property type="match status" value="1"/>
</dbReference>
<name>A0A7G1HW01_9BACT</name>
<protein>
    <recommendedName>
        <fullName evidence="1">Chorismate-utilising enzyme C-terminal domain-containing protein</fullName>
    </recommendedName>
</protein>
<evidence type="ECO:0000313" key="3">
    <source>
        <dbReference type="Proteomes" id="UP000594042"/>
    </source>
</evidence>
<dbReference type="InterPro" id="IPR005801">
    <property type="entry name" value="ADC_synthase"/>
</dbReference>
<dbReference type="AlphaFoldDB" id="A0A7G1HW01"/>
<dbReference type="KEGG" id="copr:Cop2CBH44_15660"/>
<proteinExistence type="predicted"/>
<evidence type="ECO:0000313" key="2">
    <source>
        <dbReference type="EMBL" id="BCI63213.1"/>
    </source>
</evidence>
<organism evidence="2 3">
    <name type="scientific">Coprobacter secundus subsp. similis</name>
    <dbReference type="NCBI Taxonomy" id="2751153"/>
    <lineage>
        <taxon>Bacteria</taxon>
        <taxon>Pseudomonadati</taxon>
        <taxon>Bacteroidota</taxon>
        <taxon>Bacteroidia</taxon>
        <taxon>Bacteroidales</taxon>
        <taxon>Barnesiellaceae</taxon>
        <taxon>Coprobacter</taxon>
    </lineage>
</organism>
<feature type="domain" description="Chorismate-utilising enzyme C-terminal" evidence="1">
    <location>
        <begin position="114"/>
        <end position="353"/>
    </location>
</feature>
<evidence type="ECO:0000259" key="1">
    <source>
        <dbReference type="Pfam" id="PF00425"/>
    </source>
</evidence>
<dbReference type="InterPro" id="IPR015890">
    <property type="entry name" value="Chorismate_C"/>
</dbReference>